<evidence type="ECO:0000259" key="8">
    <source>
        <dbReference type="Pfam" id="PF02770"/>
    </source>
</evidence>
<gene>
    <name evidence="10" type="ORF">SAMN05216200_106154</name>
</gene>
<dbReference type="InterPro" id="IPR013786">
    <property type="entry name" value="AcylCoA_DH/ox_N"/>
</dbReference>
<evidence type="ECO:0000313" key="11">
    <source>
        <dbReference type="Proteomes" id="UP000184066"/>
    </source>
</evidence>
<dbReference type="EMBL" id="FRDL01000006">
    <property type="protein sequence ID" value="SHN70071.1"/>
    <property type="molecule type" value="Genomic_DNA"/>
</dbReference>
<dbReference type="RefSeq" id="WP_072747573.1">
    <property type="nucleotide sequence ID" value="NZ_FOHL01000006.1"/>
</dbReference>
<evidence type="ECO:0000259" key="9">
    <source>
        <dbReference type="Pfam" id="PF02771"/>
    </source>
</evidence>
<name>A0A1M7THC0_9RHOB</name>
<feature type="domain" description="Acyl-CoA dehydrogenase/oxidase N-terminal" evidence="9">
    <location>
        <begin position="6"/>
        <end position="117"/>
    </location>
</feature>
<protein>
    <submittedName>
        <fullName evidence="10">Pimeloyl-CoA dehydrogenase, small subunit</fullName>
    </submittedName>
</protein>
<reference evidence="10 11" key="1">
    <citation type="submission" date="2016-12" db="EMBL/GenBank/DDBJ databases">
        <authorList>
            <person name="Song W.-J."/>
            <person name="Kurnit D.M."/>
        </authorList>
    </citation>
    <scope>NUCLEOTIDE SEQUENCE [LARGE SCALE GENOMIC DNA]</scope>
    <source>
        <strain evidence="10 11">CGMCC 1.10808</strain>
    </source>
</reference>
<dbReference type="InterPro" id="IPR009100">
    <property type="entry name" value="AcylCoA_DH/oxidase_NM_dom_sf"/>
</dbReference>
<dbReference type="PANTHER" id="PTHR43884:SF20">
    <property type="entry name" value="ACYL-COA DEHYDROGENASE FADE28"/>
    <property type="match status" value="1"/>
</dbReference>
<accession>A0A1M7THC0</accession>
<comment type="cofactor">
    <cofactor evidence="1 6">
        <name>FAD</name>
        <dbReference type="ChEBI" id="CHEBI:57692"/>
    </cofactor>
</comment>
<dbReference type="OrthoDB" id="7328575at2"/>
<evidence type="ECO:0000313" key="10">
    <source>
        <dbReference type="EMBL" id="SHN70071.1"/>
    </source>
</evidence>
<dbReference type="Pfam" id="PF02770">
    <property type="entry name" value="Acyl-CoA_dh_M"/>
    <property type="match status" value="1"/>
</dbReference>
<dbReference type="GO" id="GO:0050660">
    <property type="term" value="F:flavin adenine dinucleotide binding"/>
    <property type="evidence" value="ECO:0007669"/>
    <property type="project" value="InterPro"/>
</dbReference>
<dbReference type="GO" id="GO:0003995">
    <property type="term" value="F:acyl-CoA dehydrogenase activity"/>
    <property type="evidence" value="ECO:0007669"/>
    <property type="project" value="TreeGrafter"/>
</dbReference>
<dbReference type="Gene3D" id="2.40.110.10">
    <property type="entry name" value="Butyryl-CoA Dehydrogenase, subunit A, domain 2"/>
    <property type="match status" value="1"/>
</dbReference>
<dbReference type="InterPro" id="IPR009075">
    <property type="entry name" value="AcylCo_DH/oxidase_C"/>
</dbReference>
<evidence type="ECO:0000256" key="6">
    <source>
        <dbReference type="RuleBase" id="RU362125"/>
    </source>
</evidence>
<dbReference type="InterPro" id="IPR037069">
    <property type="entry name" value="AcylCoA_DH/ox_N_sf"/>
</dbReference>
<evidence type="ECO:0000256" key="5">
    <source>
        <dbReference type="ARBA" id="ARBA00023002"/>
    </source>
</evidence>
<keyword evidence="5 6" id="KW-0560">Oxidoreductase</keyword>
<dbReference type="PANTHER" id="PTHR43884">
    <property type="entry name" value="ACYL-COA DEHYDROGENASE"/>
    <property type="match status" value="1"/>
</dbReference>
<dbReference type="Pfam" id="PF02771">
    <property type="entry name" value="Acyl-CoA_dh_N"/>
    <property type="match status" value="1"/>
</dbReference>
<feature type="domain" description="Acyl-CoA dehydrogenase/oxidase C-terminal" evidence="7">
    <location>
        <begin position="239"/>
        <end position="373"/>
    </location>
</feature>
<dbReference type="SUPFAM" id="SSF47203">
    <property type="entry name" value="Acyl-CoA dehydrogenase C-terminal domain-like"/>
    <property type="match status" value="1"/>
</dbReference>
<dbReference type="InterPro" id="IPR046373">
    <property type="entry name" value="Acyl-CoA_Oxase/DH_mid-dom_sf"/>
</dbReference>
<dbReference type="CDD" id="cd00567">
    <property type="entry name" value="ACAD"/>
    <property type="match status" value="1"/>
</dbReference>
<dbReference type="Gene3D" id="1.10.540.10">
    <property type="entry name" value="Acyl-CoA dehydrogenase/oxidase, N-terminal domain"/>
    <property type="match status" value="1"/>
</dbReference>
<dbReference type="STRING" id="1189325.SAMN04488119_10649"/>
<keyword evidence="4 6" id="KW-0274">FAD</keyword>
<organism evidence="10 11">
    <name type="scientific">Oceanicella actignis</name>
    <dbReference type="NCBI Taxonomy" id="1189325"/>
    <lineage>
        <taxon>Bacteria</taxon>
        <taxon>Pseudomonadati</taxon>
        <taxon>Pseudomonadota</taxon>
        <taxon>Alphaproteobacteria</taxon>
        <taxon>Rhodobacterales</taxon>
        <taxon>Paracoccaceae</taxon>
        <taxon>Oceanicella</taxon>
    </lineage>
</organism>
<dbReference type="Gene3D" id="1.20.140.10">
    <property type="entry name" value="Butyryl-CoA Dehydrogenase, subunit A, domain 3"/>
    <property type="match status" value="1"/>
</dbReference>
<keyword evidence="3 6" id="KW-0285">Flavoprotein</keyword>
<evidence type="ECO:0000259" key="7">
    <source>
        <dbReference type="Pfam" id="PF00441"/>
    </source>
</evidence>
<sequence length="378" mass="40987">MDFDLNEEQRLLKESVDRLLLDRYDFEARKRHMSGPEGWSPEIWESFAELGLLALPFSEEDGGFGGGGAEAMLVMESFGRALVVEPYFATVILGGGLMARAASAEQRARVLPGVIEGRTRLAFAHSERQSRYDLADVRATAVRDGEGWKLNGDKTLVLHGDCAQQLIVSARVAGGPRDEGGVGLFLVAADAPGLSRRGYATQDGMRAAEVALRDVRAEALGDPEGAMPIIRQVADEAVAALCAEAVGAMERAHELTIEYLKTRQQFGVHIGAFQALQHRGAEMFVALEQARSMAMLAAMMSRDPDPVERSRAVSGAKVQVDRSGRFIGQSAIQLHGGVGMTMEYAVGHYFKRLSMIEKTFGDIDHHLRLVSEAGGMAL</sequence>
<keyword evidence="11" id="KW-1185">Reference proteome</keyword>
<evidence type="ECO:0000256" key="3">
    <source>
        <dbReference type="ARBA" id="ARBA00022630"/>
    </source>
</evidence>
<evidence type="ECO:0000256" key="4">
    <source>
        <dbReference type="ARBA" id="ARBA00022827"/>
    </source>
</evidence>
<proteinExistence type="inferred from homology"/>
<feature type="domain" description="Acyl-CoA oxidase/dehydrogenase middle" evidence="8">
    <location>
        <begin position="122"/>
        <end position="209"/>
    </location>
</feature>
<evidence type="ECO:0000256" key="2">
    <source>
        <dbReference type="ARBA" id="ARBA00009347"/>
    </source>
</evidence>
<dbReference type="Pfam" id="PF00441">
    <property type="entry name" value="Acyl-CoA_dh_1"/>
    <property type="match status" value="1"/>
</dbReference>
<dbReference type="SUPFAM" id="SSF56645">
    <property type="entry name" value="Acyl-CoA dehydrogenase NM domain-like"/>
    <property type="match status" value="1"/>
</dbReference>
<dbReference type="AlphaFoldDB" id="A0A1M7THC0"/>
<dbReference type="InterPro" id="IPR006091">
    <property type="entry name" value="Acyl-CoA_Oxase/DH_mid-dom"/>
</dbReference>
<dbReference type="Proteomes" id="UP000184066">
    <property type="component" value="Unassembled WGS sequence"/>
</dbReference>
<dbReference type="InterPro" id="IPR036250">
    <property type="entry name" value="AcylCo_DH-like_C"/>
</dbReference>
<comment type="similarity">
    <text evidence="2 6">Belongs to the acyl-CoA dehydrogenase family.</text>
</comment>
<evidence type="ECO:0000256" key="1">
    <source>
        <dbReference type="ARBA" id="ARBA00001974"/>
    </source>
</evidence>